<organism evidence="1 2">
    <name type="scientific">Mycena venus</name>
    <dbReference type="NCBI Taxonomy" id="2733690"/>
    <lineage>
        <taxon>Eukaryota</taxon>
        <taxon>Fungi</taxon>
        <taxon>Dikarya</taxon>
        <taxon>Basidiomycota</taxon>
        <taxon>Agaricomycotina</taxon>
        <taxon>Agaricomycetes</taxon>
        <taxon>Agaricomycetidae</taxon>
        <taxon>Agaricales</taxon>
        <taxon>Marasmiineae</taxon>
        <taxon>Mycenaceae</taxon>
        <taxon>Mycena</taxon>
    </lineage>
</organism>
<name>A0A8H6Z063_9AGAR</name>
<keyword evidence="2" id="KW-1185">Reference proteome</keyword>
<sequence length="58" mass="6271">MARPIFAVHNDGTCGIDNLTLDMRSHQPMSPLHVRSILAPASHMAQTNTAPLPGFMTT</sequence>
<comment type="caution">
    <text evidence="1">The sequence shown here is derived from an EMBL/GenBank/DDBJ whole genome shotgun (WGS) entry which is preliminary data.</text>
</comment>
<dbReference type="Proteomes" id="UP000620124">
    <property type="component" value="Unassembled WGS sequence"/>
</dbReference>
<evidence type="ECO:0000313" key="2">
    <source>
        <dbReference type="Proteomes" id="UP000620124"/>
    </source>
</evidence>
<evidence type="ECO:0000313" key="1">
    <source>
        <dbReference type="EMBL" id="KAF7369743.1"/>
    </source>
</evidence>
<dbReference type="EMBL" id="JACAZI010000002">
    <property type="protein sequence ID" value="KAF7369743.1"/>
    <property type="molecule type" value="Genomic_DNA"/>
</dbReference>
<protein>
    <submittedName>
        <fullName evidence="1">Uncharacterized protein</fullName>
    </submittedName>
</protein>
<dbReference type="AlphaFoldDB" id="A0A8H6Z063"/>
<proteinExistence type="predicted"/>
<reference evidence="1" key="1">
    <citation type="submission" date="2020-05" db="EMBL/GenBank/DDBJ databases">
        <title>Mycena genomes resolve the evolution of fungal bioluminescence.</title>
        <authorList>
            <person name="Tsai I.J."/>
        </authorList>
    </citation>
    <scope>NUCLEOTIDE SEQUENCE</scope>
    <source>
        <strain evidence="1">CCC161011</strain>
    </source>
</reference>
<gene>
    <name evidence="1" type="ORF">MVEN_00306000</name>
</gene>
<accession>A0A8H6Z063</accession>